<reference evidence="3" key="1">
    <citation type="submission" date="2025-08" db="UniProtKB">
        <authorList>
            <consortium name="RefSeq"/>
        </authorList>
    </citation>
    <scope>IDENTIFICATION</scope>
    <source>
        <strain evidence="3">14028-0561.14</strain>
        <tissue evidence="3">Whole fly</tissue>
    </source>
</reference>
<feature type="region of interest" description="Disordered" evidence="1">
    <location>
        <begin position="141"/>
        <end position="161"/>
    </location>
</feature>
<organism evidence="2 3">
    <name type="scientific">Drosophila kikkawai</name>
    <name type="common">Fruit fly</name>
    <dbReference type="NCBI Taxonomy" id="30033"/>
    <lineage>
        <taxon>Eukaryota</taxon>
        <taxon>Metazoa</taxon>
        <taxon>Ecdysozoa</taxon>
        <taxon>Arthropoda</taxon>
        <taxon>Hexapoda</taxon>
        <taxon>Insecta</taxon>
        <taxon>Pterygota</taxon>
        <taxon>Neoptera</taxon>
        <taxon>Endopterygota</taxon>
        <taxon>Diptera</taxon>
        <taxon>Brachycera</taxon>
        <taxon>Muscomorpha</taxon>
        <taxon>Ephydroidea</taxon>
        <taxon>Drosophilidae</taxon>
        <taxon>Drosophila</taxon>
        <taxon>Sophophora</taxon>
    </lineage>
</organism>
<evidence type="ECO:0000313" key="2">
    <source>
        <dbReference type="Proteomes" id="UP001652661"/>
    </source>
</evidence>
<proteinExistence type="predicted"/>
<feature type="region of interest" description="Disordered" evidence="1">
    <location>
        <begin position="182"/>
        <end position="229"/>
    </location>
</feature>
<dbReference type="AlphaFoldDB" id="A0A6P4J4W6"/>
<keyword evidence="2" id="KW-1185">Reference proteome</keyword>
<name>A0A6P4J4W6_DROKI</name>
<accession>A0A6P4J4W6</accession>
<evidence type="ECO:0000313" key="3">
    <source>
        <dbReference type="RefSeq" id="XP_017030394.1"/>
    </source>
</evidence>
<dbReference type="RefSeq" id="XP_017030394.1">
    <property type="nucleotide sequence ID" value="XM_017174905.3"/>
</dbReference>
<protein>
    <submittedName>
        <fullName evidence="3">Uncharacterized protein</fullName>
    </submittedName>
</protein>
<evidence type="ECO:0000256" key="1">
    <source>
        <dbReference type="SAM" id="MobiDB-lite"/>
    </source>
</evidence>
<dbReference type="Proteomes" id="UP001652661">
    <property type="component" value="Chromosome X"/>
</dbReference>
<sequence length="374" mass="41034">MFKAPAANESKSRPLAAIGSERAARLAAIGNQDLGKVMAPPDNLNPCPNSRGARLPAIGSERAARLLALRNLNTSQGLAVWQLQSSRLSLPLEHSDVDISFSVIPDWQADPPTGGHSRSGYAFLARFMENLDPDQAIAHRDNLNRGLPQVRGGRTPSPPRALEAIGSERAAHLAALRNLNMSPSSSLQDNDGDTPFCDTHWSDTSMLPGWQTDSPTGGHSRNESATHQQKLESIFQPERVPHPERNPLPPPSLPLTTRPEGLHLLLDNSPVQAESSWLSMLPKLQAKAKSTPLPELPLSLNDERVLDDLHRVQAINRRLVERIFGQMPDEQSRQRFQGELLSQQLAAEQQLAGFLERKLGQDPGCLDLEMEGMQ</sequence>
<gene>
    <name evidence="3" type="primary">LOC108080248</name>
</gene>
<feature type="compositionally biased region" description="Polar residues" evidence="1">
    <location>
        <begin position="211"/>
        <end position="228"/>
    </location>
</feature>
<dbReference type="GeneID" id="108080248"/>